<dbReference type="Proteomes" id="UP000198990">
    <property type="component" value="Unassembled WGS sequence"/>
</dbReference>
<protein>
    <recommendedName>
        <fullName evidence="3">Adenylosuccinate lyase</fullName>
    </recommendedName>
</protein>
<proteinExistence type="predicted"/>
<dbReference type="OrthoDB" id="979487at2"/>
<sequence length="188" mass="21553">MTKEELCHALNYVNATRENRSKMVFKIEENAHLIPILIEIFKDDIDPISCKASWVLEFLIKKKLEFIFPYIDSFLCSLSSLTLESSIRPASKICMLLVEHHYSVKSSLSKRILTKQHLNTIAEAAFDWLIGDHKVAPKAYSMTTLLLLGENITWIHPELKLILNQNYENGSAAYKARARMTLKALEKS</sequence>
<gene>
    <name evidence="1" type="ORF">SAMN04488008_101478</name>
</gene>
<accession>A0A1H7H004</accession>
<evidence type="ECO:0000313" key="1">
    <source>
        <dbReference type="EMBL" id="SEK43634.1"/>
    </source>
</evidence>
<evidence type="ECO:0008006" key="3">
    <source>
        <dbReference type="Google" id="ProtNLM"/>
    </source>
</evidence>
<dbReference type="AlphaFoldDB" id="A0A1H7H004"/>
<dbReference type="EMBL" id="FNZN01000001">
    <property type="protein sequence ID" value="SEK43634.1"/>
    <property type="molecule type" value="Genomic_DNA"/>
</dbReference>
<evidence type="ECO:0000313" key="2">
    <source>
        <dbReference type="Proteomes" id="UP000198990"/>
    </source>
</evidence>
<organism evidence="1 2">
    <name type="scientific">Maribacter orientalis</name>
    <dbReference type="NCBI Taxonomy" id="228957"/>
    <lineage>
        <taxon>Bacteria</taxon>
        <taxon>Pseudomonadati</taxon>
        <taxon>Bacteroidota</taxon>
        <taxon>Flavobacteriia</taxon>
        <taxon>Flavobacteriales</taxon>
        <taxon>Flavobacteriaceae</taxon>
        <taxon>Maribacter</taxon>
    </lineage>
</organism>
<keyword evidence="2" id="KW-1185">Reference proteome</keyword>
<dbReference type="STRING" id="228957.SAMN04488008_101478"/>
<dbReference type="RefSeq" id="WP_091619347.1">
    <property type="nucleotide sequence ID" value="NZ_FNZN01000001.1"/>
</dbReference>
<reference evidence="2" key="1">
    <citation type="submission" date="2016-10" db="EMBL/GenBank/DDBJ databases">
        <authorList>
            <person name="Varghese N."/>
            <person name="Submissions S."/>
        </authorList>
    </citation>
    <scope>NUCLEOTIDE SEQUENCE [LARGE SCALE GENOMIC DNA]</scope>
    <source>
        <strain evidence="2">DSM 16471</strain>
    </source>
</reference>
<name>A0A1H7H004_9FLAO</name>